<evidence type="ECO:0000313" key="10">
    <source>
        <dbReference type="EMBL" id="KPU42244.1"/>
    </source>
</evidence>
<dbReference type="InterPro" id="IPR013033">
    <property type="entry name" value="MinC"/>
</dbReference>
<dbReference type="Gene3D" id="3.30.160.540">
    <property type="match status" value="1"/>
</dbReference>
<evidence type="ECO:0000256" key="6">
    <source>
        <dbReference type="ARBA" id="ARBA00046874"/>
    </source>
</evidence>
<comment type="caution">
    <text evidence="10">The sequence shown here is derived from an EMBL/GenBank/DDBJ whole genome shotgun (WGS) entry which is preliminary data.</text>
</comment>
<dbReference type="PATRIC" id="fig|36849.3.peg.4257"/>
<comment type="subunit">
    <text evidence="6 7">Interacts with MinD and FtsZ.</text>
</comment>
<evidence type="ECO:0000256" key="4">
    <source>
        <dbReference type="ARBA" id="ARBA00023306"/>
    </source>
</evidence>
<keyword evidence="3 7" id="KW-0717">Septation</keyword>
<dbReference type="InterPro" id="IPR007874">
    <property type="entry name" value="MinC_N"/>
</dbReference>
<keyword evidence="4 7" id="KW-0131">Cell cycle</keyword>
<dbReference type="SUPFAM" id="SSF63848">
    <property type="entry name" value="Cell-division inhibitor MinC, C-terminal domain"/>
    <property type="match status" value="1"/>
</dbReference>
<feature type="domain" description="Septum formation inhibitor MinC C-terminal" evidence="8">
    <location>
        <begin position="99"/>
        <end position="197"/>
    </location>
</feature>
<evidence type="ECO:0000256" key="2">
    <source>
        <dbReference type="ARBA" id="ARBA00022618"/>
    </source>
</evidence>
<dbReference type="HAMAP" id="MF_00267">
    <property type="entry name" value="MinC"/>
    <property type="match status" value="1"/>
</dbReference>
<comment type="similarity">
    <text evidence="1 7">Belongs to the MinC family.</text>
</comment>
<dbReference type="GO" id="GO:0000902">
    <property type="term" value="P:cell morphogenesis"/>
    <property type="evidence" value="ECO:0007669"/>
    <property type="project" value="InterPro"/>
</dbReference>
<evidence type="ECO:0000256" key="1">
    <source>
        <dbReference type="ARBA" id="ARBA00006291"/>
    </source>
</evidence>
<protein>
    <recommendedName>
        <fullName evidence="7">Probable septum site-determining protein MinC</fullName>
    </recommendedName>
</protein>
<dbReference type="Pfam" id="PF03775">
    <property type="entry name" value="MinC_C"/>
    <property type="match status" value="1"/>
</dbReference>
<comment type="function">
    <text evidence="5 7">Cell division inhibitor that blocks the formation of polar Z ring septums. Rapidly oscillates between the poles of the cell to destabilize FtsZ filaments that have formed before they mature into polar Z rings. Prevents FtsZ polymerization.</text>
</comment>
<dbReference type="InterPro" id="IPR016098">
    <property type="entry name" value="CAP/MinC_C"/>
</dbReference>
<dbReference type="STRING" id="36849.OXPF_40280"/>
<feature type="domain" description="Septum formation inhibitor MinC N-terminal" evidence="9">
    <location>
        <begin position="6"/>
        <end position="69"/>
    </location>
</feature>
<dbReference type="GO" id="GO:0000917">
    <property type="term" value="P:division septum assembly"/>
    <property type="evidence" value="ECO:0007669"/>
    <property type="project" value="UniProtKB-KW"/>
</dbReference>
<gene>
    <name evidence="10" type="primary">minC_2</name>
    <name evidence="7" type="synonym">minC</name>
    <name evidence="10" type="ORF">OXPF_40280</name>
</gene>
<dbReference type="RefSeq" id="WP_054876975.1">
    <property type="nucleotide sequence ID" value="NZ_LKET01000068.1"/>
</dbReference>
<evidence type="ECO:0000259" key="9">
    <source>
        <dbReference type="Pfam" id="PF05209"/>
    </source>
</evidence>
<sequence length="206" mass="22574">MENENVVFKGTKDGVIVKVKGQCDLNSIVKAIGVKLDNSKDFFRSGNIFLDMDGFYADEIEEIEIKKRIYESYGVKVKEIERSKPRVFDGINEGNTKFIVNTIRSGQNIESSENIVIIGDVNAGAHIKAAGNIIILGTLRGVVHAGATGNEKAIIAAFSLQPVQLRIADLISRHPDGEVIKPKCPELACVRDSMIIIEPYVAGKFI</sequence>
<organism evidence="10 11">
    <name type="scientific">Oxobacter pfennigii</name>
    <dbReference type="NCBI Taxonomy" id="36849"/>
    <lineage>
        <taxon>Bacteria</taxon>
        <taxon>Bacillati</taxon>
        <taxon>Bacillota</taxon>
        <taxon>Clostridia</taxon>
        <taxon>Eubacteriales</taxon>
        <taxon>Clostridiaceae</taxon>
        <taxon>Oxobacter</taxon>
    </lineage>
</organism>
<dbReference type="GO" id="GO:1901891">
    <property type="term" value="P:regulation of cell septum assembly"/>
    <property type="evidence" value="ECO:0007669"/>
    <property type="project" value="InterPro"/>
</dbReference>
<dbReference type="Pfam" id="PF05209">
    <property type="entry name" value="MinC_N"/>
    <property type="match status" value="1"/>
</dbReference>
<dbReference type="PANTHER" id="PTHR34108:SF1">
    <property type="entry name" value="SEPTUM SITE-DETERMINING PROTEIN MINC"/>
    <property type="match status" value="1"/>
</dbReference>
<evidence type="ECO:0000256" key="5">
    <source>
        <dbReference type="ARBA" id="ARBA00025606"/>
    </source>
</evidence>
<dbReference type="InterPro" id="IPR005526">
    <property type="entry name" value="Septum_form_inhib_MinC_C"/>
</dbReference>
<evidence type="ECO:0000259" key="8">
    <source>
        <dbReference type="Pfam" id="PF03775"/>
    </source>
</evidence>
<dbReference type="GO" id="GO:0051302">
    <property type="term" value="P:regulation of cell division"/>
    <property type="evidence" value="ECO:0007669"/>
    <property type="project" value="InterPro"/>
</dbReference>
<keyword evidence="11" id="KW-1185">Reference proteome</keyword>
<proteinExistence type="inferred from homology"/>
<name>A0A0P8WVH5_9CLOT</name>
<accession>A0A0P8WVH5</accession>
<evidence type="ECO:0000313" key="11">
    <source>
        <dbReference type="Proteomes" id="UP000050326"/>
    </source>
</evidence>
<dbReference type="Gene3D" id="2.160.20.70">
    <property type="match status" value="1"/>
</dbReference>
<dbReference type="EMBL" id="LKET01000068">
    <property type="protein sequence ID" value="KPU42244.1"/>
    <property type="molecule type" value="Genomic_DNA"/>
</dbReference>
<dbReference type="Proteomes" id="UP000050326">
    <property type="component" value="Unassembled WGS sequence"/>
</dbReference>
<evidence type="ECO:0000256" key="3">
    <source>
        <dbReference type="ARBA" id="ARBA00023210"/>
    </source>
</evidence>
<dbReference type="PANTHER" id="PTHR34108">
    <property type="entry name" value="SEPTUM SITE-DETERMINING PROTEIN MINC"/>
    <property type="match status" value="1"/>
</dbReference>
<evidence type="ECO:0000256" key="7">
    <source>
        <dbReference type="HAMAP-Rule" id="MF_00267"/>
    </source>
</evidence>
<keyword evidence="2 7" id="KW-0132">Cell division</keyword>
<reference evidence="10 11" key="1">
    <citation type="submission" date="2015-09" db="EMBL/GenBank/DDBJ databases">
        <title>Genome sequence of Oxobacter pfennigii DSM 3222.</title>
        <authorList>
            <person name="Poehlein A."/>
            <person name="Bengelsdorf F.R."/>
            <person name="Schiel-Bengelsdorf B."/>
            <person name="Duerre P."/>
            <person name="Daniel R."/>
        </authorList>
    </citation>
    <scope>NUCLEOTIDE SEQUENCE [LARGE SCALE GENOMIC DNA]</scope>
    <source>
        <strain evidence="10 11">DSM 3222</strain>
    </source>
</reference>
<dbReference type="InterPro" id="IPR036145">
    <property type="entry name" value="MinC_C_sf"/>
</dbReference>
<dbReference type="AlphaFoldDB" id="A0A0P8WVH5"/>